<evidence type="ECO:0000313" key="1">
    <source>
        <dbReference type="EMBL" id="RAV20622.1"/>
    </source>
</evidence>
<accession>A0A329MLZ5</accession>
<organism evidence="1 2">
    <name type="scientific">Paenibacillus contaminans</name>
    <dbReference type="NCBI Taxonomy" id="450362"/>
    <lineage>
        <taxon>Bacteria</taxon>
        <taxon>Bacillati</taxon>
        <taxon>Bacillota</taxon>
        <taxon>Bacilli</taxon>
        <taxon>Bacillales</taxon>
        <taxon>Paenibacillaceae</taxon>
        <taxon>Paenibacillus</taxon>
    </lineage>
</organism>
<proteinExistence type="predicted"/>
<dbReference type="EMBL" id="QMFB01000007">
    <property type="protein sequence ID" value="RAV20622.1"/>
    <property type="molecule type" value="Genomic_DNA"/>
</dbReference>
<dbReference type="SUPFAM" id="SSF55729">
    <property type="entry name" value="Acyl-CoA N-acyltransferases (Nat)"/>
    <property type="match status" value="1"/>
</dbReference>
<dbReference type="RefSeq" id="WP_113031480.1">
    <property type="nucleotide sequence ID" value="NZ_QMFB01000007.1"/>
</dbReference>
<gene>
    <name evidence="1" type="ORF">DQG23_13995</name>
</gene>
<name>A0A329MLZ5_9BACL</name>
<sequence length="146" mass="16406">MNPNSIENETIRLTLQSAKEYGLIGKRRKRNKYRHLVFAIVRKGGSNDGPMGTISLKETDLERREALIVGPDWDDAAADTDTPVRDAVQLLCKFAFDALRVEEIVIYIRKCDTDYFALCRSCGFTSTGSINKGEGLSFYEMRICSG</sequence>
<reference evidence="1 2" key="1">
    <citation type="journal article" date="2009" name="Int. J. Syst. Evol. Microbiol.">
        <title>Paenibacillus contaminans sp. nov., isolated from a contaminated laboratory plate.</title>
        <authorList>
            <person name="Chou J.H."/>
            <person name="Lee J.H."/>
            <person name="Lin M.C."/>
            <person name="Chang P.S."/>
            <person name="Arun A.B."/>
            <person name="Young C.C."/>
            <person name="Chen W.M."/>
        </authorList>
    </citation>
    <scope>NUCLEOTIDE SEQUENCE [LARGE SCALE GENOMIC DNA]</scope>
    <source>
        <strain evidence="1 2">CKOBP-6</strain>
    </source>
</reference>
<dbReference type="Gene3D" id="3.40.630.30">
    <property type="match status" value="1"/>
</dbReference>
<keyword evidence="2" id="KW-1185">Reference proteome</keyword>
<dbReference type="InterPro" id="IPR016181">
    <property type="entry name" value="Acyl_CoA_acyltransferase"/>
</dbReference>
<dbReference type="Proteomes" id="UP000250369">
    <property type="component" value="Unassembled WGS sequence"/>
</dbReference>
<evidence type="ECO:0008006" key="3">
    <source>
        <dbReference type="Google" id="ProtNLM"/>
    </source>
</evidence>
<evidence type="ECO:0000313" key="2">
    <source>
        <dbReference type="Proteomes" id="UP000250369"/>
    </source>
</evidence>
<dbReference type="AlphaFoldDB" id="A0A329MLZ5"/>
<comment type="caution">
    <text evidence="1">The sequence shown here is derived from an EMBL/GenBank/DDBJ whole genome shotgun (WGS) entry which is preliminary data.</text>
</comment>
<protein>
    <recommendedName>
        <fullName evidence="3">N-acetyltransferase domain-containing protein</fullName>
    </recommendedName>
</protein>